<accession>A0ABR1YEE8</accession>
<dbReference type="EMBL" id="JBBWRZ010000011">
    <property type="protein sequence ID" value="KAK8226117.1"/>
    <property type="molecule type" value="Genomic_DNA"/>
</dbReference>
<feature type="compositionally biased region" description="Basic and acidic residues" evidence="2">
    <location>
        <begin position="235"/>
        <end position="246"/>
    </location>
</feature>
<feature type="region of interest" description="Disordered" evidence="2">
    <location>
        <begin position="1"/>
        <end position="99"/>
    </location>
</feature>
<dbReference type="Proteomes" id="UP001492380">
    <property type="component" value="Unassembled WGS sequence"/>
</dbReference>
<feature type="coiled-coil region" evidence="1">
    <location>
        <begin position="167"/>
        <end position="194"/>
    </location>
</feature>
<evidence type="ECO:0000313" key="3">
    <source>
        <dbReference type="EMBL" id="KAK8226117.1"/>
    </source>
</evidence>
<evidence type="ECO:0000313" key="4">
    <source>
        <dbReference type="Proteomes" id="UP001492380"/>
    </source>
</evidence>
<evidence type="ECO:0000256" key="2">
    <source>
        <dbReference type="SAM" id="MobiDB-lite"/>
    </source>
</evidence>
<organism evidence="3 4">
    <name type="scientific">Phyllosticta capitalensis</name>
    <dbReference type="NCBI Taxonomy" id="121624"/>
    <lineage>
        <taxon>Eukaryota</taxon>
        <taxon>Fungi</taxon>
        <taxon>Dikarya</taxon>
        <taxon>Ascomycota</taxon>
        <taxon>Pezizomycotina</taxon>
        <taxon>Dothideomycetes</taxon>
        <taxon>Dothideomycetes incertae sedis</taxon>
        <taxon>Botryosphaeriales</taxon>
        <taxon>Phyllostictaceae</taxon>
        <taxon>Phyllosticta</taxon>
    </lineage>
</organism>
<reference evidence="3 4" key="1">
    <citation type="submission" date="2024-04" db="EMBL/GenBank/DDBJ databases">
        <title>Phyllosticta paracitricarpa is synonymous to the EU quarantine fungus P. citricarpa based on phylogenomic analyses.</title>
        <authorList>
            <consortium name="Lawrence Berkeley National Laboratory"/>
            <person name="Van Ingen-Buijs V.A."/>
            <person name="Van Westerhoven A.C."/>
            <person name="Haridas S."/>
            <person name="Skiadas P."/>
            <person name="Martin F."/>
            <person name="Groenewald J.Z."/>
            <person name="Crous P.W."/>
            <person name="Seidl M.F."/>
        </authorList>
    </citation>
    <scope>NUCLEOTIDE SEQUENCE [LARGE SCALE GENOMIC DNA]</scope>
    <source>
        <strain evidence="3 4">CBS 123374</strain>
    </source>
</reference>
<protein>
    <submittedName>
        <fullName evidence="3">Uncharacterized protein</fullName>
    </submittedName>
</protein>
<feature type="compositionally biased region" description="Low complexity" evidence="2">
    <location>
        <begin position="15"/>
        <end position="32"/>
    </location>
</feature>
<sequence>MSDIQQWMRKKKKQPASALTPTAPTAPSDLPLRNAPDTRSDSGAPLTTGLQASRATSGAGGPRKKISSYFSANTINPIGRMSSLRSSPSGSKTPATEDPFDCGWPEDENDMVDDSGAGVGDSREAMFEAMDAIQSTLCQNPFEGLPIRLNKSFLALVEWFRNTTYENEHFRERVDALEEKLRETEKNHDDEVAVYKQEIKRLEVIISKGQDGMARLMASRQDSVLRKGNNRRTGRKTETDDGKQGDKGIFLLC</sequence>
<feature type="compositionally biased region" description="Low complexity" evidence="2">
    <location>
        <begin position="82"/>
        <end position="91"/>
    </location>
</feature>
<evidence type="ECO:0000256" key="1">
    <source>
        <dbReference type="SAM" id="Coils"/>
    </source>
</evidence>
<keyword evidence="1" id="KW-0175">Coiled coil</keyword>
<name>A0ABR1YEE8_9PEZI</name>
<comment type="caution">
    <text evidence="3">The sequence shown here is derived from an EMBL/GenBank/DDBJ whole genome shotgun (WGS) entry which is preliminary data.</text>
</comment>
<proteinExistence type="predicted"/>
<keyword evidence="4" id="KW-1185">Reference proteome</keyword>
<feature type="region of interest" description="Disordered" evidence="2">
    <location>
        <begin position="219"/>
        <end position="247"/>
    </location>
</feature>
<gene>
    <name evidence="3" type="ORF">HDK90DRAFT_77381</name>
</gene>